<dbReference type="GO" id="GO:0050661">
    <property type="term" value="F:NADP binding"/>
    <property type="evidence" value="ECO:0007669"/>
    <property type="project" value="InterPro"/>
</dbReference>
<gene>
    <name evidence="2" type="ORF">IFR04_015744</name>
</gene>
<evidence type="ECO:0000259" key="1">
    <source>
        <dbReference type="Pfam" id="PF00724"/>
    </source>
</evidence>
<dbReference type="PANTHER" id="PTHR43303:SF2">
    <property type="entry name" value="INDOLEAMINE 2,3-DIOXYGENASE PYRROLE 2,3-DIOXYGENASE (AFU_ORTHOLOGUE AFUA_5G01450"/>
    <property type="match status" value="1"/>
</dbReference>
<dbReference type="InterPro" id="IPR013785">
    <property type="entry name" value="Aldolase_TIM"/>
</dbReference>
<dbReference type="AlphaFoldDB" id="A0A8H7W507"/>
<name>A0A8H7W507_9HELO</name>
<keyword evidence="3" id="KW-1185">Reference proteome</keyword>
<dbReference type="OrthoDB" id="72788at2759"/>
<comment type="caution">
    <text evidence="2">The sequence shown here is derived from an EMBL/GenBank/DDBJ whole genome shotgun (WGS) entry which is preliminary data.</text>
</comment>
<sequence>MAAINKGAPDIPYFTPAQTPAAGTALTPNPPTLFSPLKIRDVTFQNRIWVAPMCTYSASNGHLTDFHLIHLSAFAYRGASLTIIEATSVLPNGRISPEDAGLWTDSQIAPIRRIADFLHSQNQKLGIQLAHAGRKASTLAPWVGDKGRGIASKDTGGWEDDVMGPSAICWGQGFPMPREMSAQDVRDVIEGFRDSARRAVEAGVDVIEIHGAHGYLISSFLSPISNRRTDKYGGSFENRIRLLVEVIQAIREVVPKGMPLLVRVSATEWMEKSAPESWDVESTIKLAKLLPGLGVDLLDVSSGGNNEAQTVTPFNDYQVGIAGRIRKALFEAGIKDLLIGAVGMITEAEAAKTIVQSNDDTVEITDENGALAKANIVLIGRQFLREPEWVLRVAYRLGLKVQWPVQYQRGQFVKGSKI</sequence>
<dbReference type="PANTHER" id="PTHR43303">
    <property type="entry name" value="NADPH DEHYDROGENASE C23G7.10C-RELATED"/>
    <property type="match status" value="1"/>
</dbReference>
<organism evidence="2 3">
    <name type="scientific">Cadophora malorum</name>
    <dbReference type="NCBI Taxonomy" id="108018"/>
    <lineage>
        <taxon>Eukaryota</taxon>
        <taxon>Fungi</taxon>
        <taxon>Dikarya</taxon>
        <taxon>Ascomycota</taxon>
        <taxon>Pezizomycotina</taxon>
        <taxon>Leotiomycetes</taxon>
        <taxon>Helotiales</taxon>
        <taxon>Ploettnerulaceae</taxon>
        <taxon>Cadophora</taxon>
    </lineage>
</organism>
<evidence type="ECO:0000313" key="2">
    <source>
        <dbReference type="EMBL" id="KAG4411119.1"/>
    </source>
</evidence>
<dbReference type="SUPFAM" id="SSF51395">
    <property type="entry name" value="FMN-linked oxidoreductases"/>
    <property type="match status" value="1"/>
</dbReference>
<dbReference type="GO" id="GO:0003959">
    <property type="term" value="F:NADPH dehydrogenase activity"/>
    <property type="evidence" value="ECO:0007669"/>
    <property type="project" value="InterPro"/>
</dbReference>
<reference evidence="2" key="1">
    <citation type="submission" date="2021-02" db="EMBL/GenBank/DDBJ databases">
        <title>Genome sequence Cadophora malorum strain M34.</title>
        <authorList>
            <person name="Stefanovic E."/>
            <person name="Vu D."/>
            <person name="Scully C."/>
            <person name="Dijksterhuis J."/>
            <person name="Roader J."/>
            <person name="Houbraken J."/>
        </authorList>
    </citation>
    <scope>NUCLEOTIDE SEQUENCE</scope>
    <source>
        <strain evidence="2">M34</strain>
    </source>
</reference>
<dbReference type="GO" id="GO:0010181">
    <property type="term" value="F:FMN binding"/>
    <property type="evidence" value="ECO:0007669"/>
    <property type="project" value="InterPro"/>
</dbReference>
<dbReference type="Proteomes" id="UP000664132">
    <property type="component" value="Unassembled WGS sequence"/>
</dbReference>
<proteinExistence type="predicted"/>
<dbReference type="Pfam" id="PF00724">
    <property type="entry name" value="Oxidored_FMN"/>
    <property type="match status" value="1"/>
</dbReference>
<accession>A0A8H7W507</accession>
<dbReference type="EMBL" id="JAFJYH010000518">
    <property type="protein sequence ID" value="KAG4411119.1"/>
    <property type="molecule type" value="Genomic_DNA"/>
</dbReference>
<dbReference type="InterPro" id="IPR001155">
    <property type="entry name" value="OxRdtase_FMN_N"/>
</dbReference>
<dbReference type="Gene3D" id="3.20.20.70">
    <property type="entry name" value="Aldolase class I"/>
    <property type="match status" value="1"/>
</dbReference>
<feature type="domain" description="NADH:flavin oxidoreductase/NADH oxidase N-terminal" evidence="1">
    <location>
        <begin position="33"/>
        <end position="397"/>
    </location>
</feature>
<dbReference type="InterPro" id="IPR044152">
    <property type="entry name" value="YqjM-like"/>
</dbReference>
<protein>
    <recommendedName>
        <fullName evidence="1">NADH:flavin oxidoreductase/NADH oxidase N-terminal domain-containing protein</fullName>
    </recommendedName>
</protein>
<dbReference type="CDD" id="cd02932">
    <property type="entry name" value="OYE_YqiM_FMN"/>
    <property type="match status" value="1"/>
</dbReference>
<evidence type="ECO:0000313" key="3">
    <source>
        <dbReference type="Proteomes" id="UP000664132"/>
    </source>
</evidence>